<dbReference type="Proteomes" id="UP000029223">
    <property type="component" value="Unassembled WGS sequence"/>
</dbReference>
<sequence length="69" mass="7596">MASNSLKSALYEKGLTITEIARRSNTSPRLASEAIKRWEGKTGTPYGATRKVLKLTERLIGKPIYTEAA</sequence>
<keyword evidence="2" id="KW-1185">Reference proteome</keyword>
<organism evidence="1 2">
    <name type="scientific">Vibrio variabilis</name>
    <dbReference type="NCBI Taxonomy" id="990271"/>
    <lineage>
        <taxon>Bacteria</taxon>
        <taxon>Pseudomonadati</taxon>
        <taxon>Pseudomonadota</taxon>
        <taxon>Gammaproteobacteria</taxon>
        <taxon>Vibrionales</taxon>
        <taxon>Vibrionaceae</taxon>
        <taxon>Vibrio</taxon>
    </lineage>
</organism>
<evidence type="ECO:0008006" key="3">
    <source>
        <dbReference type="Google" id="ProtNLM"/>
    </source>
</evidence>
<protein>
    <recommendedName>
        <fullName evidence="3">HTH cro/C1-type domain-containing protein</fullName>
    </recommendedName>
</protein>
<comment type="caution">
    <text evidence="1">The sequence shown here is derived from an EMBL/GenBank/DDBJ whole genome shotgun (WGS) entry which is preliminary data.</text>
</comment>
<gene>
    <name evidence="1" type="ORF">JCM19239_6035</name>
</gene>
<name>A0ABQ0JLQ6_9VIBR</name>
<evidence type="ECO:0000313" key="1">
    <source>
        <dbReference type="EMBL" id="GAL29687.1"/>
    </source>
</evidence>
<reference evidence="2" key="2">
    <citation type="submission" date="2014-09" db="EMBL/GenBank/DDBJ databases">
        <authorList>
            <consortium name="NBRP consortium"/>
            <person name="Sawabe T."/>
            <person name="Meirelles P."/>
            <person name="Nakanishi M."/>
            <person name="Sayaka M."/>
            <person name="Hattori M."/>
            <person name="Ohkuma M."/>
        </authorList>
    </citation>
    <scope>NUCLEOTIDE SEQUENCE [LARGE SCALE GENOMIC DNA]</scope>
    <source>
        <strain evidence="2">JCM 19239</strain>
    </source>
</reference>
<evidence type="ECO:0000313" key="2">
    <source>
        <dbReference type="Proteomes" id="UP000029223"/>
    </source>
</evidence>
<dbReference type="EMBL" id="BBMS01000071">
    <property type="protein sequence ID" value="GAL29687.1"/>
    <property type="molecule type" value="Genomic_DNA"/>
</dbReference>
<accession>A0ABQ0JLQ6</accession>
<proteinExistence type="predicted"/>
<reference evidence="2" key="1">
    <citation type="submission" date="2014-09" db="EMBL/GenBank/DDBJ databases">
        <title>Vibrio variabilis JCM 19239. (C206) whole genome shotgun sequence.</title>
        <authorList>
            <person name="Sawabe T."/>
            <person name="Meirelles P."/>
            <person name="Nakanishi M."/>
            <person name="Sayaka M."/>
            <person name="Hattori M."/>
            <person name="Ohkuma M."/>
        </authorList>
    </citation>
    <scope>NUCLEOTIDE SEQUENCE [LARGE SCALE GENOMIC DNA]</scope>
    <source>
        <strain evidence="2">JCM 19239</strain>
    </source>
</reference>